<sequence length="36" mass="4393">MPHKEIQIEQLYSKIIYLLTCSHWNDLRDVFNLMSI</sequence>
<dbReference type="EMBL" id="UINC01044774">
    <property type="protein sequence ID" value="SVB50675.1"/>
    <property type="molecule type" value="Genomic_DNA"/>
</dbReference>
<accession>A0A382EJN2</accession>
<gene>
    <name evidence="1" type="ORF">METZ01_LOCUS203529</name>
</gene>
<name>A0A382EJN2_9ZZZZ</name>
<evidence type="ECO:0000313" key="1">
    <source>
        <dbReference type="EMBL" id="SVB50675.1"/>
    </source>
</evidence>
<organism evidence="1">
    <name type="scientific">marine metagenome</name>
    <dbReference type="NCBI Taxonomy" id="408172"/>
    <lineage>
        <taxon>unclassified sequences</taxon>
        <taxon>metagenomes</taxon>
        <taxon>ecological metagenomes</taxon>
    </lineage>
</organism>
<dbReference type="AlphaFoldDB" id="A0A382EJN2"/>
<proteinExistence type="predicted"/>
<reference evidence="1" key="1">
    <citation type="submission" date="2018-05" db="EMBL/GenBank/DDBJ databases">
        <authorList>
            <person name="Lanie J.A."/>
            <person name="Ng W.-L."/>
            <person name="Kazmierczak K.M."/>
            <person name="Andrzejewski T.M."/>
            <person name="Davidsen T.M."/>
            <person name="Wayne K.J."/>
            <person name="Tettelin H."/>
            <person name="Glass J.I."/>
            <person name="Rusch D."/>
            <person name="Podicherti R."/>
            <person name="Tsui H.-C.T."/>
            <person name="Winkler M.E."/>
        </authorList>
    </citation>
    <scope>NUCLEOTIDE SEQUENCE</scope>
</reference>
<protein>
    <submittedName>
        <fullName evidence="1">Uncharacterized protein</fullName>
    </submittedName>
</protein>